<feature type="domain" description="CdaR GGDEF-like" evidence="4">
    <location>
        <begin position="256"/>
        <end position="306"/>
    </location>
</feature>
<keyword evidence="6" id="KW-1185">Reference proteome</keyword>
<dbReference type="InterPro" id="IPR051448">
    <property type="entry name" value="CdaR-like_regulators"/>
</dbReference>
<evidence type="ECO:0000259" key="3">
    <source>
        <dbReference type="Pfam" id="PF13556"/>
    </source>
</evidence>
<evidence type="ECO:0000259" key="4">
    <source>
        <dbReference type="Pfam" id="PF17853"/>
    </source>
</evidence>
<dbReference type="Proteomes" id="UP000651728">
    <property type="component" value="Unassembled WGS sequence"/>
</dbReference>
<dbReference type="InterPro" id="IPR025736">
    <property type="entry name" value="PucR_C-HTH_dom"/>
</dbReference>
<evidence type="ECO:0008006" key="7">
    <source>
        <dbReference type="Google" id="ProtNLM"/>
    </source>
</evidence>
<evidence type="ECO:0000313" key="6">
    <source>
        <dbReference type="Proteomes" id="UP000651728"/>
    </source>
</evidence>
<accession>A0ABQ4F6I7</accession>
<comment type="similarity">
    <text evidence="1">Belongs to the CdaR family.</text>
</comment>
<feature type="region of interest" description="Disordered" evidence="2">
    <location>
        <begin position="171"/>
        <end position="246"/>
    </location>
</feature>
<reference evidence="5 6" key="1">
    <citation type="submission" date="2021-01" db="EMBL/GenBank/DDBJ databases">
        <title>Whole genome shotgun sequence of Microbispora amethystogenes NBRC 101907.</title>
        <authorList>
            <person name="Komaki H."/>
            <person name="Tamura T."/>
        </authorList>
    </citation>
    <scope>NUCLEOTIDE SEQUENCE [LARGE SCALE GENOMIC DNA]</scope>
    <source>
        <strain evidence="5 6">NBRC 101907</strain>
    </source>
</reference>
<gene>
    <name evidence="5" type="ORF">Mam01_05700</name>
</gene>
<protein>
    <recommendedName>
        <fullName evidence="7">PucR C-terminal helix-turn-helix domain-containing protein</fullName>
    </recommendedName>
</protein>
<sequence length="415" mass="42332">MHNNVSMQDIVDEISRLLGASVTLEDRSFNLLAYGAQSGDIDSVRQESILRRRASDEVRAHFEAYGIATATGPVRIPGLPGVLGRVCVPLRHDGVTYGYLWALESGDLTDERLAAAGPLVGRVAALLATQARGRYAPLRQFFSADPAARAAAGVVADGPVTAVAVRTPAQEGALPPTLPRTLPRGVLADPDVTEPGPGAPGSGWLGSGVPEMGGVGTGEPGPAAPGSGVSGSSGPETGDAGPAAPGLGVQGVGGGILAILAPAAQAARVAGLLHGLYGLAAGIGGPRDDPRDAWESWREALLALRVAEHAERHAPVADWATLGVYRLLVRLSPRDLAGLAAESAALTPRIAASVEAYLDHAGHAGETAAALGVHRQTLYYRLDKAGHLTGLDLADGEDRLLLHLSLKAAALLGGA</sequence>
<dbReference type="Pfam" id="PF13556">
    <property type="entry name" value="HTH_30"/>
    <property type="match status" value="1"/>
</dbReference>
<dbReference type="InterPro" id="IPR042070">
    <property type="entry name" value="PucR_C-HTH_sf"/>
</dbReference>
<evidence type="ECO:0000256" key="2">
    <source>
        <dbReference type="SAM" id="MobiDB-lite"/>
    </source>
</evidence>
<evidence type="ECO:0000313" key="5">
    <source>
        <dbReference type="EMBL" id="GIH30406.1"/>
    </source>
</evidence>
<feature type="compositionally biased region" description="Low complexity" evidence="2">
    <location>
        <begin position="220"/>
        <end position="246"/>
    </location>
</feature>
<name>A0ABQ4F6I7_9ACTN</name>
<dbReference type="PANTHER" id="PTHR33744:SF17">
    <property type="entry name" value="CONSERVED PROTEIN"/>
    <property type="match status" value="1"/>
</dbReference>
<dbReference type="InterPro" id="IPR041522">
    <property type="entry name" value="CdaR_GGDEF"/>
</dbReference>
<dbReference type="EMBL" id="BOOB01000003">
    <property type="protein sequence ID" value="GIH30406.1"/>
    <property type="molecule type" value="Genomic_DNA"/>
</dbReference>
<organism evidence="5 6">
    <name type="scientific">Microbispora amethystogenes</name>
    <dbReference type="NCBI Taxonomy" id="1427754"/>
    <lineage>
        <taxon>Bacteria</taxon>
        <taxon>Bacillati</taxon>
        <taxon>Actinomycetota</taxon>
        <taxon>Actinomycetes</taxon>
        <taxon>Streptosporangiales</taxon>
        <taxon>Streptosporangiaceae</taxon>
        <taxon>Microbispora</taxon>
    </lineage>
</organism>
<evidence type="ECO:0000256" key="1">
    <source>
        <dbReference type="ARBA" id="ARBA00006754"/>
    </source>
</evidence>
<feature type="domain" description="PucR C-terminal helix-turn-helix" evidence="3">
    <location>
        <begin position="352"/>
        <end position="408"/>
    </location>
</feature>
<proteinExistence type="inferred from homology"/>
<dbReference type="Gene3D" id="1.10.10.2840">
    <property type="entry name" value="PucR C-terminal helix-turn-helix domain"/>
    <property type="match status" value="1"/>
</dbReference>
<feature type="compositionally biased region" description="Gly residues" evidence="2">
    <location>
        <begin position="199"/>
        <end position="219"/>
    </location>
</feature>
<dbReference type="PANTHER" id="PTHR33744">
    <property type="entry name" value="CARBOHYDRATE DIACID REGULATOR"/>
    <property type="match status" value="1"/>
</dbReference>
<comment type="caution">
    <text evidence="5">The sequence shown here is derived from an EMBL/GenBank/DDBJ whole genome shotgun (WGS) entry which is preliminary data.</text>
</comment>
<dbReference type="Pfam" id="PF17853">
    <property type="entry name" value="GGDEF_2"/>
    <property type="match status" value="1"/>
</dbReference>